<feature type="transmembrane region" description="Helical" evidence="1">
    <location>
        <begin position="26"/>
        <end position="45"/>
    </location>
</feature>
<proteinExistence type="predicted"/>
<comment type="caution">
    <text evidence="2">The sequence shown here is derived from an EMBL/GenBank/DDBJ whole genome shotgun (WGS) entry which is preliminary data.</text>
</comment>
<dbReference type="InterPro" id="IPR036259">
    <property type="entry name" value="MFS_trans_sf"/>
</dbReference>
<reference evidence="3" key="1">
    <citation type="journal article" date="2019" name="Int. J. Syst. Evol. Microbiol.">
        <title>The Global Catalogue of Microorganisms (GCM) 10K type strain sequencing project: providing services to taxonomists for standard genome sequencing and annotation.</title>
        <authorList>
            <consortium name="The Broad Institute Genomics Platform"/>
            <consortium name="The Broad Institute Genome Sequencing Center for Infectious Disease"/>
            <person name="Wu L."/>
            <person name="Ma J."/>
        </authorList>
    </citation>
    <scope>NUCLEOTIDE SEQUENCE [LARGE SCALE GENOMIC DNA]</scope>
    <source>
        <strain evidence="3">CGMCC 1.6774</strain>
    </source>
</reference>
<organism evidence="2 3">
    <name type="scientific">Rhodoplanes azumiensis</name>
    <dbReference type="NCBI Taxonomy" id="1897628"/>
    <lineage>
        <taxon>Bacteria</taxon>
        <taxon>Pseudomonadati</taxon>
        <taxon>Pseudomonadota</taxon>
        <taxon>Alphaproteobacteria</taxon>
        <taxon>Hyphomicrobiales</taxon>
        <taxon>Nitrobacteraceae</taxon>
        <taxon>Rhodoplanes</taxon>
    </lineage>
</organism>
<name>A0ABW5AFN6_9BRAD</name>
<accession>A0ABW5AFN6</accession>
<feature type="transmembrane region" description="Helical" evidence="1">
    <location>
        <begin position="90"/>
        <end position="112"/>
    </location>
</feature>
<evidence type="ECO:0000256" key="1">
    <source>
        <dbReference type="SAM" id="Phobius"/>
    </source>
</evidence>
<keyword evidence="1" id="KW-1133">Transmembrane helix</keyword>
<feature type="transmembrane region" description="Helical" evidence="1">
    <location>
        <begin position="190"/>
        <end position="211"/>
    </location>
</feature>
<feature type="transmembrane region" description="Helical" evidence="1">
    <location>
        <begin position="57"/>
        <end position="78"/>
    </location>
</feature>
<dbReference type="Pfam" id="PF06532">
    <property type="entry name" value="NrsF"/>
    <property type="match status" value="1"/>
</dbReference>
<dbReference type="EMBL" id="JBHUIW010000004">
    <property type="protein sequence ID" value="MFD2181748.1"/>
    <property type="molecule type" value="Genomic_DNA"/>
</dbReference>
<keyword evidence="1" id="KW-0472">Membrane</keyword>
<evidence type="ECO:0000313" key="2">
    <source>
        <dbReference type="EMBL" id="MFD2181748.1"/>
    </source>
</evidence>
<feature type="transmembrane region" description="Helical" evidence="1">
    <location>
        <begin position="132"/>
        <end position="149"/>
    </location>
</feature>
<dbReference type="Proteomes" id="UP001597314">
    <property type="component" value="Unassembled WGS sequence"/>
</dbReference>
<dbReference type="RefSeq" id="WP_378476928.1">
    <property type="nucleotide sequence ID" value="NZ_JBHUIW010000004.1"/>
</dbReference>
<keyword evidence="3" id="KW-1185">Reference proteome</keyword>
<dbReference type="Gene3D" id="1.20.1250.20">
    <property type="entry name" value="MFS general substrate transporter like domains"/>
    <property type="match status" value="1"/>
</dbReference>
<protein>
    <submittedName>
        <fullName evidence="2">NrsF family protein</fullName>
    </submittedName>
</protein>
<gene>
    <name evidence="2" type="ORF">ACFSOX_06255</name>
</gene>
<keyword evidence="1" id="KW-0812">Transmembrane</keyword>
<dbReference type="InterPro" id="IPR009495">
    <property type="entry name" value="NrsF"/>
</dbReference>
<sequence>MKTDDLIAILSTQLEPVDTRSVSRGIVVAIGLGALAAAVLVFVGFGVRSDVGDLEAFVYLAAKLVFTLAVVTLAAVYLTRLARPGGERRMSFAIIALPFIGIMGLAVAALSFAPRSHWHAAVLGNEWVECLVSIPVIAVVPFALTIWAVRRAMPTDLRRTGALAGLVAGGLSAMGYSLHCMDDSVPFVALWYGGTIALCTVAGALLGPRLLRW</sequence>
<evidence type="ECO:0000313" key="3">
    <source>
        <dbReference type="Proteomes" id="UP001597314"/>
    </source>
</evidence>
<feature type="transmembrane region" description="Helical" evidence="1">
    <location>
        <begin position="161"/>
        <end position="178"/>
    </location>
</feature>